<accession>A0A919CN72</accession>
<comment type="caution">
    <text evidence="2">The sequence shown here is derived from an EMBL/GenBank/DDBJ whole genome shotgun (WGS) entry which is preliminary data.</text>
</comment>
<proteinExistence type="predicted"/>
<evidence type="ECO:0000313" key="2">
    <source>
        <dbReference type="EMBL" id="GHD42268.1"/>
    </source>
</evidence>
<dbReference type="RefSeq" id="WP_189987560.1">
    <property type="nucleotide sequence ID" value="NZ_BMZS01000002.1"/>
</dbReference>
<keyword evidence="1" id="KW-0732">Signal</keyword>
<dbReference type="EMBL" id="BMZS01000002">
    <property type="protein sequence ID" value="GHD42268.1"/>
    <property type="molecule type" value="Genomic_DNA"/>
</dbReference>
<keyword evidence="3" id="KW-1185">Reference proteome</keyword>
<evidence type="ECO:0008006" key="4">
    <source>
        <dbReference type="Google" id="ProtNLM"/>
    </source>
</evidence>
<protein>
    <recommendedName>
        <fullName evidence="4">Flagellar protein FliL</fullName>
    </recommendedName>
</protein>
<dbReference type="AlphaFoldDB" id="A0A919CN72"/>
<sequence length="124" mass="13927">MRRRLFLVLLGSAAFGLAAGPVRAEAFMALATRTLRGDPARLGWSSLRAGFRVQFPVAASGRKFMDRQHDVMDAVERALERARYDPNGGAQERERLARLIEDTVRRAAPRGTVSRVYDVWIEAR</sequence>
<evidence type="ECO:0000313" key="3">
    <source>
        <dbReference type="Proteomes" id="UP000630353"/>
    </source>
</evidence>
<organism evidence="2 3">
    <name type="scientific">Thalassobaculum fulvum</name>
    <dbReference type="NCBI Taxonomy" id="1633335"/>
    <lineage>
        <taxon>Bacteria</taxon>
        <taxon>Pseudomonadati</taxon>
        <taxon>Pseudomonadota</taxon>
        <taxon>Alphaproteobacteria</taxon>
        <taxon>Rhodospirillales</taxon>
        <taxon>Thalassobaculaceae</taxon>
        <taxon>Thalassobaculum</taxon>
    </lineage>
</organism>
<feature type="signal peptide" evidence="1">
    <location>
        <begin position="1"/>
        <end position="24"/>
    </location>
</feature>
<name>A0A919CN72_9PROT</name>
<evidence type="ECO:0000256" key="1">
    <source>
        <dbReference type="SAM" id="SignalP"/>
    </source>
</evidence>
<reference evidence="2" key="2">
    <citation type="submission" date="2020-09" db="EMBL/GenBank/DDBJ databases">
        <authorList>
            <person name="Sun Q."/>
            <person name="Kim S."/>
        </authorList>
    </citation>
    <scope>NUCLEOTIDE SEQUENCE</scope>
    <source>
        <strain evidence="2">KCTC 42651</strain>
    </source>
</reference>
<feature type="chain" id="PRO_5037157288" description="Flagellar protein FliL" evidence="1">
    <location>
        <begin position="25"/>
        <end position="124"/>
    </location>
</feature>
<reference evidence="2" key="1">
    <citation type="journal article" date="2014" name="Int. J. Syst. Evol. Microbiol.">
        <title>Complete genome sequence of Corynebacterium casei LMG S-19264T (=DSM 44701T), isolated from a smear-ripened cheese.</title>
        <authorList>
            <consortium name="US DOE Joint Genome Institute (JGI-PGF)"/>
            <person name="Walter F."/>
            <person name="Albersmeier A."/>
            <person name="Kalinowski J."/>
            <person name="Ruckert C."/>
        </authorList>
    </citation>
    <scope>NUCLEOTIDE SEQUENCE</scope>
    <source>
        <strain evidence="2">KCTC 42651</strain>
    </source>
</reference>
<dbReference type="Proteomes" id="UP000630353">
    <property type="component" value="Unassembled WGS sequence"/>
</dbReference>
<gene>
    <name evidence="2" type="ORF">GCM10017083_07090</name>
</gene>